<evidence type="ECO:0000256" key="12">
    <source>
        <dbReference type="ARBA" id="ARBA00031158"/>
    </source>
</evidence>
<name>A0A1G8DT25_PSEOR</name>
<dbReference type="GO" id="GO:0047091">
    <property type="term" value="F:L-lysine 6-monooxygenase (NADPH) activity"/>
    <property type="evidence" value="ECO:0007669"/>
    <property type="project" value="UniProtKB-EC"/>
</dbReference>
<evidence type="ECO:0000256" key="3">
    <source>
        <dbReference type="ARBA" id="ARBA00007588"/>
    </source>
</evidence>
<evidence type="ECO:0000256" key="4">
    <source>
        <dbReference type="ARBA" id="ARBA00013076"/>
    </source>
</evidence>
<dbReference type="STRING" id="366584.SAMN05216377_12810"/>
<reference evidence="16 17" key="1">
    <citation type="submission" date="2016-10" db="EMBL/GenBank/DDBJ databases">
        <authorList>
            <person name="de Groot N.N."/>
        </authorList>
    </citation>
    <scope>NUCLEOTIDE SEQUENCE [LARGE SCALE GENOMIC DNA]</scope>
    <source>
        <strain evidence="16 17">CGMCC 4.3143</strain>
    </source>
</reference>
<dbReference type="EC" id="1.14.13.59" evidence="4"/>
<comment type="catalytic activity">
    <reaction evidence="15">
        <text>L-lysine + NADPH + O2 = N(6)-hydroxy-L-lysine + NADP(+) + H2O</text>
        <dbReference type="Rhea" id="RHEA:23228"/>
        <dbReference type="ChEBI" id="CHEBI:15377"/>
        <dbReference type="ChEBI" id="CHEBI:15379"/>
        <dbReference type="ChEBI" id="CHEBI:32551"/>
        <dbReference type="ChEBI" id="CHEBI:57783"/>
        <dbReference type="ChEBI" id="CHEBI:57820"/>
        <dbReference type="ChEBI" id="CHEBI:58349"/>
        <dbReference type="EC" id="1.14.13.59"/>
    </reaction>
</comment>
<dbReference type="InterPro" id="IPR036188">
    <property type="entry name" value="FAD/NAD-bd_sf"/>
</dbReference>
<evidence type="ECO:0000313" key="16">
    <source>
        <dbReference type="EMBL" id="SDH60748.1"/>
    </source>
</evidence>
<dbReference type="Pfam" id="PF13434">
    <property type="entry name" value="Lys_Orn_oxgnase"/>
    <property type="match status" value="1"/>
</dbReference>
<gene>
    <name evidence="16" type="ORF">SAMN05216377_12810</name>
</gene>
<evidence type="ECO:0000313" key="17">
    <source>
        <dbReference type="Proteomes" id="UP000198967"/>
    </source>
</evidence>
<keyword evidence="17" id="KW-1185">Reference proteome</keyword>
<dbReference type="SUPFAM" id="SSF51905">
    <property type="entry name" value="FAD/NAD(P)-binding domain"/>
    <property type="match status" value="2"/>
</dbReference>
<evidence type="ECO:0000256" key="5">
    <source>
        <dbReference type="ARBA" id="ARBA00016406"/>
    </source>
</evidence>
<accession>A0A1G8DT25</accession>
<evidence type="ECO:0000256" key="2">
    <source>
        <dbReference type="ARBA" id="ARBA00004924"/>
    </source>
</evidence>
<evidence type="ECO:0000256" key="8">
    <source>
        <dbReference type="ARBA" id="ARBA00022857"/>
    </source>
</evidence>
<dbReference type="PANTHER" id="PTHR42802:SF1">
    <property type="entry name" value="L-ORNITHINE N(5)-MONOOXYGENASE"/>
    <property type="match status" value="1"/>
</dbReference>
<dbReference type="Proteomes" id="UP000198967">
    <property type="component" value="Unassembled WGS sequence"/>
</dbReference>
<keyword evidence="9" id="KW-0560">Oxidoreductase</keyword>
<organism evidence="16 17">
    <name type="scientific">Pseudonocardia oroxyli</name>
    <dbReference type="NCBI Taxonomy" id="366584"/>
    <lineage>
        <taxon>Bacteria</taxon>
        <taxon>Bacillati</taxon>
        <taxon>Actinomycetota</taxon>
        <taxon>Actinomycetes</taxon>
        <taxon>Pseudonocardiales</taxon>
        <taxon>Pseudonocardiaceae</taxon>
        <taxon>Pseudonocardia</taxon>
    </lineage>
</organism>
<evidence type="ECO:0000256" key="6">
    <source>
        <dbReference type="ARBA" id="ARBA00022630"/>
    </source>
</evidence>
<comment type="similarity">
    <text evidence="3">Belongs to the lysine N(6)-hydroxylase/L-ornithine N(5)-oxygenase family.</text>
</comment>
<keyword evidence="10" id="KW-0503">Monooxygenase</keyword>
<keyword evidence="8" id="KW-0521">NADP</keyword>
<proteinExistence type="inferred from homology"/>
<dbReference type="PANTHER" id="PTHR42802">
    <property type="entry name" value="MONOOXYGENASE"/>
    <property type="match status" value="1"/>
</dbReference>
<evidence type="ECO:0000256" key="9">
    <source>
        <dbReference type="ARBA" id="ARBA00023002"/>
    </source>
</evidence>
<dbReference type="PRINTS" id="PR00411">
    <property type="entry name" value="PNDRDTASEI"/>
</dbReference>
<sequence length="444" mass="48478">MVSGQAAGSVFDVVGVGFGPSNLAIAIALREWNQRQGAPGLTARFLERQPRFGWHRGMLLEDATMQVSFLKDLATLRNPTSDFSFLAYLASRGRLVDFINYGTAFPTRIEFHDYLEWAADRVADDVDYGVEVVEVSRGPSAWSHGPAEYLDVVAAHADGRVERLRARNVVLATGLRPHLPEGARLGERVWHNRELVQRVDGLRSADPARFVVVGAGQSAAETAEYLHRSFPSAQVCAVFARYGYSPADDSPFANRVFDPKGVDDFFAAEEDAKRLILDYHANTNYSVVDPDLIERLYRSHYHEKIAGTERLRFLNLSRVRDVRDGPDGVEVAVESLVDGARETLSADALVYATGYRSTDPAALLGDLAGDCVRDGSGRLAIRRDYSVETTAQVEAGLFVLGATEHTHGISSTLLSNVAIRAGEIVDAVADSARRSARKPTAAAS</sequence>
<comment type="cofactor">
    <cofactor evidence="1">
        <name>FAD</name>
        <dbReference type="ChEBI" id="CHEBI:57692"/>
    </cofactor>
</comment>
<evidence type="ECO:0000256" key="7">
    <source>
        <dbReference type="ARBA" id="ARBA00022827"/>
    </source>
</evidence>
<evidence type="ECO:0000256" key="10">
    <source>
        <dbReference type="ARBA" id="ARBA00023033"/>
    </source>
</evidence>
<dbReference type="InterPro" id="IPR025700">
    <property type="entry name" value="Lys/Orn_oxygenase"/>
</dbReference>
<evidence type="ECO:0000256" key="14">
    <source>
        <dbReference type="ARBA" id="ARBA00032738"/>
    </source>
</evidence>
<evidence type="ECO:0000256" key="1">
    <source>
        <dbReference type="ARBA" id="ARBA00001974"/>
    </source>
</evidence>
<dbReference type="RefSeq" id="WP_093089740.1">
    <property type="nucleotide sequence ID" value="NZ_FNBE01000028.1"/>
</dbReference>
<comment type="pathway">
    <text evidence="2">Siderophore biosynthesis.</text>
</comment>
<protein>
    <recommendedName>
        <fullName evidence="5">L-lysine N6-monooxygenase MbtG</fullName>
        <ecNumber evidence="4">1.14.13.59</ecNumber>
    </recommendedName>
    <alternativeName>
        <fullName evidence="14">Lysine 6-N-hydroxylase</fullName>
    </alternativeName>
    <alternativeName>
        <fullName evidence="13">Lysine N6-hydroxylase</fullName>
    </alternativeName>
    <alternativeName>
        <fullName evidence="11">Lysine-N-oxygenase</fullName>
    </alternativeName>
    <alternativeName>
        <fullName evidence="12">Mycobactin synthase protein G</fullName>
    </alternativeName>
</protein>
<dbReference type="Gene3D" id="3.50.50.60">
    <property type="entry name" value="FAD/NAD(P)-binding domain"/>
    <property type="match status" value="1"/>
</dbReference>
<dbReference type="OrthoDB" id="7527071at2"/>
<keyword evidence="6" id="KW-0285">Flavoprotein</keyword>
<evidence type="ECO:0000256" key="13">
    <source>
        <dbReference type="ARBA" id="ARBA00032493"/>
    </source>
</evidence>
<evidence type="ECO:0000256" key="11">
    <source>
        <dbReference type="ARBA" id="ARBA00029939"/>
    </source>
</evidence>
<dbReference type="EMBL" id="FNBE01000028">
    <property type="protein sequence ID" value="SDH60748.1"/>
    <property type="molecule type" value="Genomic_DNA"/>
</dbReference>
<dbReference type="PRINTS" id="PR00368">
    <property type="entry name" value="FADPNR"/>
</dbReference>
<keyword evidence="7" id="KW-0274">FAD</keyword>
<evidence type="ECO:0000256" key="15">
    <source>
        <dbReference type="ARBA" id="ARBA00048407"/>
    </source>
</evidence>
<dbReference type="AlphaFoldDB" id="A0A1G8DT25"/>